<proteinExistence type="inferred from homology"/>
<keyword evidence="13 16" id="KW-0717">Septation</keyword>
<sequence>MTAKKPKKNKGNVQPTTITWRFNLVIAGIGLVFFGLILRAAYIQVLEPDMLKAQGDLRSLRTATKDTHRGSIVDRHGEELAVSVPVQTVYADPKYVIEKNGLSQTRRLQALADVLGMDLTTLKKRIGTNPKRRFVYLARQINPAIAQYVKELKIPGIHLRKESKRFYPAGEITAHLIGFTDVDDKGIEGLERVYNDVLTGQSGKKQYRKDAKGNLIEILDEQEAQQPQDITLSIDQRIQALAYRELIAGIKSFKANSGSVVVVDVNSGEILALVNGPSFNPNNRKGVATHRFRNRAITDVFEPGSTMKPLTVLSALEFGSVEKDAVIKTGRSMRIGGRRVSDPRPYGEQTLADILKNSSNMGSTRLALDMPKDYFIGKFFEMGFSEDTGTGLTGETSGMLSDRSRWSKFELATLSFGYGLAISPLQLARFYATIGNGGIKRPLSVLKDPKFNQGERVVSNDNAIALMAMLEQVVNDGGAWRAKVEGYRVGGKTGTAIKTTVGGYGNDYMGLFAGIAPLSNPQVAIVVVIDEPAGDLYHGGEIAAPVFSKIMTGTLRYLNITPDGLPQLTTQTTETTNTIRTGVSNG</sequence>
<dbReference type="InterPro" id="IPR037532">
    <property type="entry name" value="FtsI_transpept"/>
</dbReference>
<evidence type="ECO:0000256" key="2">
    <source>
        <dbReference type="ARBA" id="ARBA00022475"/>
    </source>
</evidence>
<evidence type="ECO:0000256" key="4">
    <source>
        <dbReference type="ARBA" id="ARBA00022618"/>
    </source>
</evidence>
<evidence type="ECO:0000256" key="9">
    <source>
        <dbReference type="ARBA" id="ARBA00022960"/>
    </source>
</evidence>
<evidence type="ECO:0000256" key="3">
    <source>
        <dbReference type="ARBA" id="ARBA00022519"/>
    </source>
</evidence>
<feature type="domain" description="Penicillin-binding protein transpeptidase" evidence="17">
    <location>
        <begin position="258"/>
        <end position="551"/>
    </location>
</feature>
<dbReference type="SUPFAM" id="SSF56601">
    <property type="entry name" value="beta-lactamase/transpeptidase-like"/>
    <property type="match status" value="1"/>
</dbReference>
<evidence type="ECO:0000256" key="7">
    <source>
        <dbReference type="ARBA" id="ARBA00022692"/>
    </source>
</evidence>
<dbReference type="SUPFAM" id="SSF56519">
    <property type="entry name" value="Penicillin binding protein dimerisation domain"/>
    <property type="match status" value="1"/>
</dbReference>
<keyword evidence="4 16" id="KW-0132">Cell division</keyword>
<evidence type="ECO:0000256" key="16">
    <source>
        <dbReference type="HAMAP-Rule" id="MF_02080"/>
    </source>
</evidence>
<comment type="subcellular location">
    <subcellularLocation>
        <location evidence="16">Cell inner membrane</location>
        <topology evidence="16">Single-pass membrane protein</topology>
    </subcellularLocation>
    <subcellularLocation>
        <location evidence="1">Membrane</location>
    </subcellularLocation>
</comment>
<feature type="domain" description="Penicillin-binding protein dimerisation" evidence="18">
    <location>
        <begin position="68"/>
        <end position="217"/>
    </location>
</feature>
<dbReference type="InterPro" id="IPR036138">
    <property type="entry name" value="PBP_dimer_sf"/>
</dbReference>
<evidence type="ECO:0000256" key="13">
    <source>
        <dbReference type="ARBA" id="ARBA00023210"/>
    </source>
</evidence>
<organism evidence="19 20">
    <name type="scientific">Thalassotalea litorea</name>
    <dbReference type="NCBI Taxonomy" id="2020715"/>
    <lineage>
        <taxon>Bacteria</taxon>
        <taxon>Pseudomonadati</taxon>
        <taxon>Pseudomonadota</taxon>
        <taxon>Gammaproteobacteria</taxon>
        <taxon>Alteromonadales</taxon>
        <taxon>Colwelliaceae</taxon>
        <taxon>Thalassotalea</taxon>
    </lineage>
</organism>
<dbReference type="RefSeq" id="WP_138318786.1">
    <property type="nucleotide sequence ID" value="NZ_VCBC01000004.1"/>
</dbReference>
<dbReference type="PANTHER" id="PTHR30627:SF1">
    <property type="entry name" value="PEPTIDOGLYCAN D,D-TRANSPEPTIDASE FTSI"/>
    <property type="match status" value="1"/>
</dbReference>
<dbReference type="GO" id="GO:0008955">
    <property type="term" value="F:peptidoglycan glycosyltransferase activity"/>
    <property type="evidence" value="ECO:0007669"/>
    <property type="project" value="InterPro"/>
</dbReference>
<evidence type="ECO:0000259" key="17">
    <source>
        <dbReference type="Pfam" id="PF00905"/>
    </source>
</evidence>
<dbReference type="EMBL" id="VCBC01000004">
    <property type="protein sequence ID" value="TLU66721.1"/>
    <property type="molecule type" value="Genomic_DNA"/>
</dbReference>
<reference evidence="19 20" key="1">
    <citation type="submission" date="2019-05" db="EMBL/GenBank/DDBJ databases">
        <title>Genome sequences of Thalassotalea litorea 1K03283.</title>
        <authorList>
            <person name="Zhang D."/>
        </authorList>
    </citation>
    <scope>NUCLEOTIDE SEQUENCE [LARGE SCALE GENOMIC DNA]</scope>
    <source>
        <strain evidence="19 20">MCCC 1K03283</strain>
    </source>
</reference>
<keyword evidence="11 16" id="KW-1133">Transmembrane helix</keyword>
<dbReference type="GO" id="GO:0009252">
    <property type="term" value="P:peptidoglycan biosynthetic process"/>
    <property type="evidence" value="ECO:0007669"/>
    <property type="project" value="UniProtKB-UniRule"/>
</dbReference>
<dbReference type="Gene3D" id="3.30.450.330">
    <property type="match status" value="1"/>
</dbReference>
<name>A0A5R9ITR0_9GAMM</name>
<keyword evidence="15 16" id="KW-0961">Cell wall biogenesis/degradation</keyword>
<dbReference type="PANTHER" id="PTHR30627">
    <property type="entry name" value="PEPTIDOGLYCAN D,D-TRANSPEPTIDASE"/>
    <property type="match status" value="1"/>
</dbReference>
<dbReference type="GO" id="GO:0005886">
    <property type="term" value="C:plasma membrane"/>
    <property type="evidence" value="ECO:0007669"/>
    <property type="project" value="UniProtKB-SubCell"/>
</dbReference>
<dbReference type="Proteomes" id="UP000307790">
    <property type="component" value="Unassembled WGS sequence"/>
</dbReference>
<evidence type="ECO:0000256" key="10">
    <source>
        <dbReference type="ARBA" id="ARBA00022984"/>
    </source>
</evidence>
<dbReference type="HAMAP" id="MF_02080">
    <property type="entry name" value="FtsI_transpept"/>
    <property type="match status" value="1"/>
</dbReference>
<dbReference type="GO" id="GO:0000917">
    <property type="term" value="P:division septum assembly"/>
    <property type="evidence" value="ECO:0007669"/>
    <property type="project" value="UniProtKB-KW"/>
</dbReference>
<evidence type="ECO:0000256" key="1">
    <source>
        <dbReference type="ARBA" id="ARBA00004370"/>
    </source>
</evidence>
<dbReference type="AlphaFoldDB" id="A0A5R9ITR0"/>
<dbReference type="OrthoDB" id="9789078at2"/>
<comment type="similarity">
    <text evidence="16">Belongs to the transpeptidase family. FtsI subfamily.</text>
</comment>
<dbReference type="GO" id="GO:0008658">
    <property type="term" value="F:penicillin binding"/>
    <property type="evidence" value="ECO:0007669"/>
    <property type="project" value="InterPro"/>
</dbReference>
<evidence type="ECO:0000256" key="12">
    <source>
        <dbReference type="ARBA" id="ARBA00023136"/>
    </source>
</evidence>
<dbReference type="GO" id="GO:0008360">
    <property type="term" value="P:regulation of cell shape"/>
    <property type="evidence" value="ECO:0007669"/>
    <property type="project" value="UniProtKB-KW"/>
</dbReference>
<protein>
    <recommendedName>
        <fullName evidence="16">Peptidoglycan D,D-transpeptidase FtsI</fullName>
        <ecNumber evidence="16">3.4.16.4</ecNumber>
    </recommendedName>
    <alternativeName>
        <fullName evidence="16">Penicillin-binding protein 3</fullName>
        <shortName evidence="16">PBP-3</shortName>
    </alternativeName>
</protein>
<feature type="active site" description="Acyl-ester intermediate" evidence="16">
    <location>
        <position position="305"/>
    </location>
</feature>
<evidence type="ECO:0000256" key="11">
    <source>
        <dbReference type="ARBA" id="ARBA00022989"/>
    </source>
</evidence>
<gene>
    <name evidence="16" type="primary">ftsI</name>
    <name evidence="19" type="ORF">FE810_04200</name>
</gene>
<dbReference type="InterPro" id="IPR001460">
    <property type="entry name" value="PCN-bd_Tpept"/>
</dbReference>
<dbReference type="Pfam" id="PF00905">
    <property type="entry name" value="Transpeptidase"/>
    <property type="match status" value="1"/>
</dbReference>
<keyword evidence="8 16" id="KW-0378">Hydrolase</keyword>
<keyword evidence="6 16" id="KW-0645">Protease</keyword>
<keyword evidence="10 16" id="KW-0573">Peptidoglycan synthesis</keyword>
<dbReference type="InterPro" id="IPR050515">
    <property type="entry name" value="Beta-lactam/transpept"/>
</dbReference>
<evidence type="ECO:0000256" key="8">
    <source>
        <dbReference type="ARBA" id="ARBA00022801"/>
    </source>
</evidence>
<evidence type="ECO:0000256" key="5">
    <source>
        <dbReference type="ARBA" id="ARBA00022645"/>
    </source>
</evidence>
<comment type="function">
    <text evidence="16">Catalyzes cross-linking of the peptidoglycan cell wall at the division septum.</text>
</comment>
<keyword evidence="3 16" id="KW-0997">Cell inner membrane</keyword>
<keyword evidence="7 16" id="KW-0812">Transmembrane</keyword>
<keyword evidence="5 16" id="KW-0121">Carboxypeptidase</keyword>
<keyword evidence="14 16" id="KW-0131">Cell cycle</keyword>
<evidence type="ECO:0000259" key="18">
    <source>
        <dbReference type="Pfam" id="PF03717"/>
    </source>
</evidence>
<dbReference type="InterPro" id="IPR005311">
    <property type="entry name" value="PBP_dimer"/>
</dbReference>
<keyword evidence="12 16" id="KW-0472">Membrane</keyword>
<dbReference type="GO" id="GO:0043093">
    <property type="term" value="P:FtsZ-dependent cytokinesis"/>
    <property type="evidence" value="ECO:0007669"/>
    <property type="project" value="UniProtKB-UniRule"/>
</dbReference>
<feature type="transmembrane region" description="Helical" evidence="16">
    <location>
        <begin position="20"/>
        <end position="42"/>
    </location>
</feature>
<dbReference type="Gene3D" id="3.40.710.10">
    <property type="entry name" value="DD-peptidase/beta-lactamase superfamily"/>
    <property type="match status" value="1"/>
</dbReference>
<dbReference type="InterPro" id="IPR012338">
    <property type="entry name" value="Beta-lactam/transpept-like"/>
</dbReference>
<dbReference type="GO" id="GO:0009002">
    <property type="term" value="F:serine-type D-Ala-D-Ala carboxypeptidase activity"/>
    <property type="evidence" value="ECO:0007669"/>
    <property type="project" value="UniProtKB-UniRule"/>
</dbReference>
<evidence type="ECO:0000313" key="20">
    <source>
        <dbReference type="Proteomes" id="UP000307790"/>
    </source>
</evidence>
<evidence type="ECO:0000256" key="14">
    <source>
        <dbReference type="ARBA" id="ARBA00023306"/>
    </source>
</evidence>
<dbReference type="GO" id="GO:0071555">
    <property type="term" value="P:cell wall organization"/>
    <property type="evidence" value="ECO:0007669"/>
    <property type="project" value="UniProtKB-KW"/>
</dbReference>
<evidence type="ECO:0000256" key="6">
    <source>
        <dbReference type="ARBA" id="ARBA00022670"/>
    </source>
</evidence>
<keyword evidence="20" id="KW-1185">Reference proteome</keyword>
<evidence type="ECO:0000256" key="15">
    <source>
        <dbReference type="ARBA" id="ARBA00023316"/>
    </source>
</evidence>
<dbReference type="EC" id="3.4.16.4" evidence="16"/>
<dbReference type="UniPathway" id="UPA00219"/>
<evidence type="ECO:0000313" key="19">
    <source>
        <dbReference type="EMBL" id="TLU66721.1"/>
    </source>
</evidence>
<dbReference type="GO" id="GO:0006508">
    <property type="term" value="P:proteolysis"/>
    <property type="evidence" value="ECO:0007669"/>
    <property type="project" value="UniProtKB-KW"/>
</dbReference>
<comment type="catalytic activity">
    <reaction evidence="16">
        <text>Preferential cleavage: (Ac)2-L-Lys-D-Ala-|-D-Ala. Also transpeptidation of peptidyl-alanyl moieties that are N-acyl substituents of D-alanine.</text>
        <dbReference type="EC" id="3.4.16.4"/>
    </reaction>
</comment>
<accession>A0A5R9ITR0</accession>
<keyword evidence="9 16" id="KW-0133">Cell shape</keyword>
<comment type="caution">
    <text evidence="19">The sequence shown here is derived from an EMBL/GenBank/DDBJ whole genome shotgun (WGS) entry which is preliminary data.</text>
</comment>
<comment type="pathway">
    <text evidence="16">Cell wall biogenesis; peptidoglycan biosynthesis.</text>
</comment>
<dbReference type="Pfam" id="PF03717">
    <property type="entry name" value="PBP_dimer"/>
    <property type="match status" value="1"/>
</dbReference>
<keyword evidence="19" id="KW-0808">Transferase</keyword>
<keyword evidence="2 16" id="KW-1003">Cell membrane</keyword>
<dbReference type="Gene3D" id="3.90.1310.10">
    <property type="entry name" value="Penicillin-binding protein 2a (Domain 2)"/>
    <property type="match status" value="1"/>
</dbReference>